<evidence type="ECO:0000313" key="4">
    <source>
        <dbReference type="Proteomes" id="UP001595923"/>
    </source>
</evidence>
<comment type="similarity">
    <text evidence="1">Belongs to the AHA1 family.</text>
</comment>
<keyword evidence="4" id="KW-1185">Reference proteome</keyword>
<name>A0ABV9E2N8_9ACTN</name>
<sequence>MSTNPVTITAPDGVPFIEITREFDAPVAAVFRAHSDPDLVKQWLGPHGYDMDIESYDVRTGGRYRYAHTDGSGGTYSFNGVFHTVRPDELIIQTFEYEGTPGVVSIETLNLEDIGGGRTRLTAHSTFPSVEARDGMVSSGMEQGVSEGYERLDGVLAGR</sequence>
<protein>
    <submittedName>
        <fullName evidence="3">SRPBCC family protein</fullName>
    </submittedName>
</protein>
<dbReference type="CDD" id="cd07826">
    <property type="entry name" value="SRPBCC_CalC_Aha1-like_9"/>
    <property type="match status" value="1"/>
</dbReference>
<organism evidence="3 4">
    <name type="scientific">Nocardiopsis mangrovi</name>
    <dbReference type="NCBI Taxonomy" id="1179818"/>
    <lineage>
        <taxon>Bacteria</taxon>
        <taxon>Bacillati</taxon>
        <taxon>Actinomycetota</taxon>
        <taxon>Actinomycetes</taxon>
        <taxon>Streptosporangiales</taxon>
        <taxon>Nocardiopsidaceae</taxon>
        <taxon>Nocardiopsis</taxon>
    </lineage>
</organism>
<dbReference type="InterPro" id="IPR013538">
    <property type="entry name" value="ASHA1/2-like_C"/>
</dbReference>
<evidence type="ECO:0000256" key="1">
    <source>
        <dbReference type="ARBA" id="ARBA00006817"/>
    </source>
</evidence>
<dbReference type="RefSeq" id="WP_378579409.1">
    <property type="nucleotide sequence ID" value="NZ_JBHSFQ010000038.1"/>
</dbReference>
<evidence type="ECO:0000259" key="2">
    <source>
        <dbReference type="Pfam" id="PF08327"/>
    </source>
</evidence>
<accession>A0ABV9E2N8</accession>
<dbReference type="SUPFAM" id="SSF55961">
    <property type="entry name" value="Bet v1-like"/>
    <property type="match status" value="1"/>
</dbReference>
<dbReference type="Pfam" id="PF08327">
    <property type="entry name" value="AHSA1"/>
    <property type="match status" value="1"/>
</dbReference>
<feature type="domain" description="Activator of Hsp90 ATPase homologue 1/2-like C-terminal" evidence="2">
    <location>
        <begin position="24"/>
        <end position="156"/>
    </location>
</feature>
<comment type="caution">
    <text evidence="3">The sequence shown here is derived from an EMBL/GenBank/DDBJ whole genome shotgun (WGS) entry which is preliminary data.</text>
</comment>
<dbReference type="Proteomes" id="UP001595923">
    <property type="component" value="Unassembled WGS sequence"/>
</dbReference>
<proteinExistence type="inferred from homology"/>
<dbReference type="EMBL" id="JBHSFQ010000038">
    <property type="protein sequence ID" value="MFC4565439.1"/>
    <property type="molecule type" value="Genomic_DNA"/>
</dbReference>
<reference evidence="4" key="1">
    <citation type="journal article" date="2019" name="Int. J. Syst. Evol. Microbiol.">
        <title>The Global Catalogue of Microorganisms (GCM) 10K type strain sequencing project: providing services to taxonomists for standard genome sequencing and annotation.</title>
        <authorList>
            <consortium name="The Broad Institute Genomics Platform"/>
            <consortium name="The Broad Institute Genome Sequencing Center for Infectious Disease"/>
            <person name="Wu L."/>
            <person name="Ma J."/>
        </authorList>
    </citation>
    <scope>NUCLEOTIDE SEQUENCE [LARGE SCALE GENOMIC DNA]</scope>
    <source>
        <strain evidence="4">XZYJ18</strain>
    </source>
</reference>
<evidence type="ECO:0000313" key="3">
    <source>
        <dbReference type="EMBL" id="MFC4565439.1"/>
    </source>
</evidence>
<gene>
    <name evidence="3" type="ORF">ACFO4E_26580</name>
</gene>
<dbReference type="Gene3D" id="3.30.530.20">
    <property type="match status" value="1"/>
</dbReference>
<dbReference type="InterPro" id="IPR023393">
    <property type="entry name" value="START-like_dom_sf"/>
</dbReference>